<feature type="transmembrane region" description="Helical" evidence="1">
    <location>
        <begin position="379"/>
        <end position="401"/>
    </location>
</feature>
<keyword evidence="3" id="KW-1185">Reference proteome</keyword>
<dbReference type="AlphaFoldDB" id="A0A0P6VVY3"/>
<gene>
    <name evidence="2" type="ORF">ABB55_01375</name>
</gene>
<protein>
    <recommendedName>
        <fullName evidence="4">Polysaccharide biosynthesis protein</fullName>
    </recommendedName>
</protein>
<evidence type="ECO:0008006" key="4">
    <source>
        <dbReference type="Google" id="ProtNLM"/>
    </source>
</evidence>
<reference evidence="2 3" key="2">
    <citation type="submission" date="2015-10" db="EMBL/GenBank/DDBJ databases">
        <title>Draft Genome Sequence of Prosthecomicrobium hirschii ATCC 27832.</title>
        <authorList>
            <person name="Daniel J."/>
            <person name="Givan S.A."/>
            <person name="Brun Y.V."/>
            <person name="Brown P.J."/>
        </authorList>
    </citation>
    <scope>NUCLEOTIDE SEQUENCE [LARGE SCALE GENOMIC DNA]</scope>
    <source>
        <strain evidence="2 3">16</strain>
    </source>
</reference>
<accession>A0A0P6VVY3</accession>
<feature type="transmembrane region" description="Helical" evidence="1">
    <location>
        <begin position="139"/>
        <end position="159"/>
    </location>
</feature>
<feature type="transmembrane region" description="Helical" evidence="1">
    <location>
        <begin position="284"/>
        <end position="309"/>
    </location>
</feature>
<dbReference type="RefSeq" id="WP_054357199.1">
    <property type="nucleotide sequence ID" value="NZ_LJYW01000001.1"/>
</dbReference>
<organism evidence="2 3">
    <name type="scientific">Prosthecodimorpha hirschii</name>
    <dbReference type="NCBI Taxonomy" id="665126"/>
    <lineage>
        <taxon>Bacteria</taxon>
        <taxon>Pseudomonadati</taxon>
        <taxon>Pseudomonadota</taxon>
        <taxon>Alphaproteobacteria</taxon>
        <taxon>Hyphomicrobiales</taxon>
        <taxon>Ancalomicrobiaceae</taxon>
        <taxon>Prosthecodimorpha</taxon>
    </lineage>
</organism>
<feature type="transmembrane region" description="Helical" evidence="1">
    <location>
        <begin position="353"/>
        <end position="373"/>
    </location>
</feature>
<dbReference type="STRING" id="665126.ABB55_01375"/>
<proteinExistence type="predicted"/>
<evidence type="ECO:0000313" key="2">
    <source>
        <dbReference type="EMBL" id="KPL51036.1"/>
    </source>
</evidence>
<feature type="transmembrane region" description="Helical" evidence="1">
    <location>
        <begin position="321"/>
        <end position="341"/>
    </location>
</feature>
<keyword evidence="1" id="KW-1133">Transmembrane helix</keyword>
<keyword evidence="1" id="KW-0472">Membrane</keyword>
<dbReference type="Proteomes" id="UP000048984">
    <property type="component" value="Unassembled WGS sequence"/>
</dbReference>
<feature type="transmembrane region" description="Helical" evidence="1">
    <location>
        <begin position="42"/>
        <end position="65"/>
    </location>
</feature>
<evidence type="ECO:0000313" key="3">
    <source>
        <dbReference type="Proteomes" id="UP000048984"/>
    </source>
</evidence>
<feature type="transmembrane region" description="Helical" evidence="1">
    <location>
        <begin position="86"/>
        <end position="119"/>
    </location>
</feature>
<keyword evidence="1" id="KW-0812">Transmembrane</keyword>
<dbReference type="EMBL" id="LJYW01000001">
    <property type="protein sequence ID" value="KPL51036.1"/>
    <property type="molecule type" value="Genomic_DNA"/>
</dbReference>
<sequence length="421" mass="43437">MRRAMVYSILDQAVLSAFNLGLSLLLVATVAPADFGRFSYGLAVLLILGSVHNALVATPIGVSLPGQGRATQADILSVLLGADHRLRLALMPVAAILLAFAGADAAFVGPALALCFFSLWRETQRGLAFALSEAGRALMIDLVAVSVSALAAGLLWRIVPPVSALLSGMATGSAAAVAVAHRTGPFGHGGFGTGGRGGGWRRYGRFWHEARWSLLGAVTTEAQFRGYVFAVQALRGADTLGAVQAGRTLMGPLPLLASAWSRVARPEMTRALVERRGADALRTVILGTGGVLVLSLGYLATLALAWPWIEPRLFGGRYPGIGVLTAAWGLTTLIGTGHICLGTYLQAARCFRPLAFVSVGGAAASAIALAGLATAVPTVYAVGAVAVGETIALVWSLVLVVGIGRRREAAGDETVGEGARP</sequence>
<comment type="caution">
    <text evidence="2">The sequence shown here is derived from an EMBL/GenBank/DDBJ whole genome shotgun (WGS) entry which is preliminary data.</text>
</comment>
<name>A0A0P6VVY3_9HYPH</name>
<reference evidence="2 3" key="1">
    <citation type="submission" date="2015-09" db="EMBL/GenBank/DDBJ databases">
        <authorList>
            <person name="Jackson K.R."/>
            <person name="Lunt B.L."/>
            <person name="Fisher J.N.B."/>
            <person name="Gardner A.V."/>
            <person name="Bailey M.E."/>
            <person name="Deus L.M."/>
            <person name="Earl A.S."/>
            <person name="Gibby P.D."/>
            <person name="Hartmann K.A."/>
            <person name="Liu J.E."/>
            <person name="Manci A.M."/>
            <person name="Nielsen D.A."/>
            <person name="Solomon M.B."/>
            <person name="Breakwell D.P."/>
            <person name="Burnett S.H."/>
            <person name="Grose J.H."/>
        </authorList>
    </citation>
    <scope>NUCLEOTIDE SEQUENCE [LARGE SCALE GENOMIC DNA]</scope>
    <source>
        <strain evidence="2 3">16</strain>
    </source>
</reference>
<evidence type="ECO:0000256" key="1">
    <source>
        <dbReference type="SAM" id="Phobius"/>
    </source>
</evidence>